<dbReference type="Proteomes" id="UP001597641">
    <property type="component" value="Unassembled WGS sequence"/>
</dbReference>
<organism evidence="1 2">
    <name type="scientific">Pontibacter toksunensis</name>
    <dbReference type="NCBI Taxonomy" id="1332631"/>
    <lineage>
        <taxon>Bacteria</taxon>
        <taxon>Pseudomonadati</taxon>
        <taxon>Bacteroidota</taxon>
        <taxon>Cytophagia</taxon>
        <taxon>Cytophagales</taxon>
        <taxon>Hymenobacteraceae</taxon>
        <taxon>Pontibacter</taxon>
    </lineage>
</organism>
<protein>
    <submittedName>
        <fullName evidence="1">Uncharacterized protein</fullName>
    </submittedName>
</protein>
<keyword evidence="2" id="KW-1185">Reference proteome</keyword>
<reference evidence="2" key="1">
    <citation type="journal article" date="2019" name="Int. J. Syst. Evol. Microbiol.">
        <title>The Global Catalogue of Microorganisms (GCM) 10K type strain sequencing project: providing services to taxonomists for standard genome sequencing and annotation.</title>
        <authorList>
            <consortium name="The Broad Institute Genomics Platform"/>
            <consortium name="The Broad Institute Genome Sequencing Center for Infectious Disease"/>
            <person name="Wu L."/>
            <person name="Ma J."/>
        </authorList>
    </citation>
    <scope>NUCLEOTIDE SEQUENCE [LARGE SCALE GENOMIC DNA]</scope>
    <source>
        <strain evidence="2">KCTC 23984</strain>
    </source>
</reference>
<sequence>MKVIYIFIFVATIINSCANSNYIELKDDVATIEHAIFQVDSIFSKFDDSVSLVFVKDNQLYINQTNYNNFDSLSQEQVPELDHLNSSDWHLLKNNLTLLQRNNIKGFSSTRYGFTRFLYKDEPGEVYMQRYLALDSGNLSLDHTGYKILDRKSNLVLFSGR</sequence>
<evidence type="ECO:0000313" key="2">
    <source>
        <dbReference type="Proteomes" id="UP001597641"/>
    </source>
</evidence>
<dbReference type="RefSeq" id="WP_377492076.1">
    <property type="nucleotide sequence ID" value="NZ_JBHUOX010000047.1"/>
</dbReference>
<proteinExistence type="predicted"/>
<comment type="caution">
    <text evidence="1">The sequence shown here is derived from an EMBL/GenBank/DDBJ whole genome shotgun (WGS) entry which is preliminary data.</text>
</comment>
<name>A0ABW6C372_9BACT</name>
<evidence type="ECO:0000313" key="1">
    <source>
        <dbReference type="EMBL" id="MFD3003861.1"/>
    </source>
</evidence>
<accession>A0ABW6C372</accession>
<gene>
    <name evidence="1" type="ORF">ACFS7Z_26130</name>
</gene>
<dbReference type="EMBL" id="JBHUOX010000047">
    <property type="protein sequence ID" value="MFD3003861.1"/>
    <property type="molecule type" value="Genomic_DNA"/>
</dbReference>